<keyword evidence="3" id="KW-0503">Monooxygenase</keyword>
<evidence type="ECO:0000256" key="2">
    <source>
        <dbReference type="ARBA" id="ARBA00010617"/>
    </source>
</evidence>
<gene>
    <name evidence="4" type="ORF">C5748_25575</name>
</gene>
<keyword evidence="3" id="KW-0408">Iron</keyword>
<dbReference type="PROSITE" id="PS00086">
    <property type="entry name" value="CYTOCHROME_P450"/>
    <property type="match status" value="1"/>
</dbReference>
<comment type="similarity">
    <text evidence="2 3">Belongs to the cytochrome P450 family.</text>
</comment>
<dbReference type="GO" id="GO:0020037">
    <property type="term" value="F:heme binding"/>
    <property type="evidence" value="ECO:0007669"/>
    <property type="project" value="InterPro"/>
</dbReference>
<dbReference type="InterPro" id="IPR050121">
    <property type="entry name" value="Cytochrome_P450_monoxygenase"/>
</dbReference>
<keyword evidence="3" id="KW-0349">Heme</keyword>
<dbReference type="PRINTS" id="PR00359">
    <property type="entry name" value="BP450"/>
</dbReference>
<sequence length="455" mass="50188">MKHMFSDTPAFRRDPLACLVDKADAATEPLVPLNIGFRPVYLLADPEYIKPLLKTSEDLIDKGPMTAKFRAITGNNIIVLTGEERKRRHAVYHSTLARVVVERLTPVLASEVRRAIADVTRTGHFDARQFGASLALRLICIVAFGPGALSPAEEEQLIAALRQVENDLADEIFRSAPFLPWKRAERQRRRAAAKETMELIVRRVRERAPDAGMSRSLDELNLSDRDTASEILTLLLIGSDTTGSATAWLLHALATVPGLADRIAAESATVRDENGDLDYAKLSSASTALAATQEVLRLYPSAYWFARGTRQDMEFGGRRLRRGTSIMVSPWTLHHSARFWDAPEEFRLDRTYNTKAYLPFGTGPRVCVGAALAKLELEIIALEVASSLQLSLVGPVGAPLPAVHLTPPSMLMEGRDRTKLWAIQPELCRSALQPAAISETAEHSHSACPVHAREH</sequence>
<dbReference type="InterPro" id="IPR002397">
    <property type="entry name" value="Cyt_P450_B"/>
</dbReference>
<keyword evidence="3" id="KW-0479">Metal-binding</keyword>
<dbReference type="PANTHER" id="PTHR24305">
    <property type="entry name" value="CYTOCHROME P450"/>
    <property type="match status" value="1"/>
</dbReference>
<dbReference type="EMBL" id="PVBR01000034">
    <property type="protein sequence ID" value="PRD40695.1"/>
    <property type="molecule type" value="Genomic_DNA"/>
</dbReference>
<name>A0A2S9IJK8_9HYPH</name>
<dbReference type="GO" id="GO:0016705">
    <property type="term" value="F:oxidoreductase activity, acting on paired donors, with incorporation or reduction of molecular oxygen"/>
    <property type="evidence" value="ECO:0007669"/>
    <property type="project" value="InterPro"/>
</dbReference>
<dbReference type="SUPFAM" id="SSF48264">
    <property type="entry name" value="Cytochrome P450"/>
    <property type="match status" value="1"/>
</dbReference>
<dbReference type="GO" id="GO:0004497">
    <property type="term" value="F:monooxygenase activity"/>
    <property type="evidence" value="ECO:0007669"/>
    <property type="project" value="UniProtKB-KW"/>
</dbReference>
<accession>A0A2S9IJK8</accession>
<evidence type="ECO:0000313" key="4">
    <source>
        <dbReference type="EMBL" id="PRD40695.1"/>
    </source>
</evidence>
<evidence type="ECO:0000256" key="3">
    <source>
        <dbReference type="RuleBase" id="RU000461"/>
    </source>
</evidence>
<organism evidence="4 5">
    <name type="scientific">Phyllobacterium phragmitis</name>
    <dbReference type="NCBI Taxonomy" id="2670329"/>
    <lineage>
        <taxon>Bacteria</taxon>
        <taxon>Pseudomonadati</taxon>
        <taxon>Pseudomonadota</taxon>
        <taxon>Alphaproteobacteria</taxon>
        <taxon>Hyphomicrobiales</taxon>
        <taxon>Phyllobacteriaceae</taxon>
        <taxon>Phyllobacterium</taxon>
    </lineage>
</organism>
<comment type="caution">
    <text evidence="4">The sequence shown here is derived from an EMBL/GenBank/DDBJ whole genome shotgun (WGS) entry which is preliminary data.</text>
</comment>
<comment type="cofactor">
    <cofactor evidence="1">
        <name>heme</name>
        <dbReference type="ChEBI" id="CHEBI:30413"/>
    </cofactor>
</comment>
<dbReference type="PANTHER" id="PTHR24305:SF166">
    <property type="entry name" value="CYTOCHROME P450 12A4, MITOCHONDRIAL-RELATED"/>
    <property type="match status" value="1"/>
</dbReference>
<dbReference type="InterPro" id="IPR036396">
    <property type="entry name" value="Cyt_P450_sf"/>
</dbReference>
<keyword evidence="3" id="KW-0560">Oxidoreductase</keyword>
<evidence type="ECO:0000313" key="5">
    <source>
        <dbReference type="Proteomes" id="UP000239434"/>
    </source>
</evidence>
<evidence type="ECO:0000256" key="1">
    <source>
        <dbReference type="ARBA" id="ARBA00001971"/>
    </source>
</evidence>
<keyword evidence="5" id="KW-1185">Reference proteome</keyword>
<dbReference type="AlphaFoldDB" id="A0A2S9IJK8"/>
<dbReference type="GO" id="GO:0005506">
    <property type="term" value="F:iron ion binding"/>
    <property type="evidence" value="ECO:0007669"/>
    <property type="project" value="InterPro"/>
</dbReference>
<dbReference type="PRINTS" id="PR00385">
    <property type="entry name" value="P450"/>
</dbReference>
<dbReference type="RefSeq" id="WP_105745630.1">
    <property type="nucleotide sequence ID" value="NZ_PVBR01000034.1"/>
</dbReference>
<dbReference type="Pfam" id="PF00067">
    <property type="entry name" value="p450"/>
    <property type="match status" value="1"/>
</dbReference>
<dbReference type="InterPro" id="IPR017972">
    <property type="entry name" value="Cyt_P450_CS"/>
</dbReference>
<dbReference type="Proteomes" id="UP000239434">
    <property type="component" value="Unassembled WGS sequence"/>
</dbReference>
<protein>
    <submittedName>
        <fullName evidence="4">Cytochrome P450</fullName>
    </submittedName>
</protein>
<proteinExistence type="inferred from homology"/>
<dbReference type="Gene3D" id="1.10.630.10">
    <property type="entry name" value="Cytochrome P450"/>
    <property type="match status" value="1"/>
</dbReference>
<dbReference type="CDD" id="cd00302">
    <property type="entry name" value="cytochrome_P450"/>
    <property type="match status" value="1"/>
</dbReference>
<dbReference type="InterPro" id="IPR001128">
    <property type="entry name" value="Cyt_P450"/>
</dbReference>
<reference evidence="4 5" key="1">
    <citation type="submission" date="2018-02" db="EMBL/GenBank/DDBJ databases">
        <title>The draft genome of Phyllobacterium sp. 1N-3.</title>
        <authorList>
            <person name="Liu L."/>
            <person name="Li L."/>
            <person name="Zhang X."/>
            <person name="Wang T."/>
            <person name="Liang L."/>
        </authorList>
    </citation>
    <scope>NUCLEOTIDE SEQUENCE [LARGE SCALE GENOMIC DNA]</scope>
    <source>
        <strain evidence="4 5">1N-3</strain>
    </source>
</reference>